<dbReference type="PANTHER" id="PTHR34068:SF2">
    <property type="entry name" value="UPF0145 PROTEIN SCO3412"/>
    <property type="match status" value="1"/>
</dbReference>
<gene>
    <name evidence="2" type="ORF">Voc01_052140</name>
</gene>
<accession>A0A8J3ZWN0</accession>
<dbReference type="RefSeq" id="WP_203930203.1">
    <property type="nucleotide sequence ID" value="NZ_BOPH01000075.1"/>
</dbReference>
<name>A0A8J3ZWN0_9ACTN</name>
<dbReference type="PANTHER" id="PTHR34068">
    <property type="entry name" value="UPF0145 PROTEIN YBJQ"/>
    <property type="match status" value="1"/>
</dbReference>
<dbReference type="Pfam" id="PF01906">
    <property type="entry name" value="YbjQ_1"/>
    <property type="match status" value="1"/>
</dbReference>
<comment type="caution">
    <text evidence="2">The sequence shown here is derived from an EMBL/GenBank/DDBJ whole genome shotgun (WGS) entry which is preliminary data.</text>
</comment>
<dbReference type="Proteomes" id="UP000635606">
    <property type="component" value="Unassembled WGS sequence"/>
</dbReference>
<organism evidence="2 3">
    <name type="scientific">Virgisporangium ochraceum</name>
    <dbReference type="NCBI Taxonomy" id="65505"/>
    <lineage>
        <taxon>Bacteria</taxon>
        <taxon>Bacillati</taxon>
        <taxon>Actinomycetota</taxon>
        <taxon>Actinomycetes</taxon>
        <taxon>Micromonosporales</taxon>
        <taxon>Micromonosporaceae</taxon>
        <taxon>Virgisporangium</taxon>
    </lineage>
</organism>
<reference evidence="2" key="1">
    <citation type="submission" date="2021-01" db="EMBL/GenBank/DDBJ databases">
        <title>Whole genome shotgun sequence of Virgisporangium ochraceum NBRC 16418.</title>
        <authorList>
            <person name="Komaki H."/>
            <person name="Tamura T."/>
        </authorList>
    </citation>
    <scope>NUCLEOTIDE SEQUENCE</scope>
    <source>
        <strain evidence="2">NBRC 16418</strain>
    </source>
</reference>
<protein>
    <submittedName>
        <fullName evidence="2">UPF0145 protein</fullName>
    </submittedName>
</protein>
<evidence type="ECO:0000256" key="1">
    <source>
        <dbReference type="ARBA" id="ARBA00010751"/>
    </source>
</evidence>
<comment type="similarity">
    <text evidence="1">Belongs to the UPF0145 family.</text>
</comment>
<proteinExistence type="inferred from homology"/>
<dbReference type="SUPFAM" id="SSF117782">
    <property type="entry name" value="YbjQ-like"/>
    <property type="match status" value="1"/>
</dbReference>
<dbReference type="AlphaFoldDB" id="A0A8J3ZWN0"/>
<evidence type="ECO:0000313" key="3">
    <source>
        <dbReference type="Proteomes" id="UP000635606"/>
    </source>
</evidence>
<dbReference type="Gene3D" id="3.30.110.70">
    <property type="entry name" value="Hypothetical protein apc22750. Chain B"/>
    <property type="match status" value="1"/>
</dbReference>
<sequence>MLVVTTDSLPGYDVRVTLGEVLGVTASTRNPFASGIRSPATGERGDMAHVLVQTRARAIEQMMVAARRRGANAILGMRFDNRDITSMWVEIVAYGTAVVAVPVTPEAQRQYEAMQAGNGRVREEDEVI</sequence>
<dbReference type="EMBL" id="BOPH01000075">
    <property type="protein sequence ID" value="GIJ70297.1"/>
    <property type="molecule type" value="Genomic_DNA"/>
</dbReference>
<dbReference type="InterPro" id="IPR035439">
    <property type="entry name" value="UPF0145_dom_sf"/>
</dbReference>
<evidence type="ECO:0000313" key="2">
    <source>
        <dbReference type="EMBL" id="GIJ70297.1"/>
    </source>
</evidence>
<dbReference type="InterPro" id="IPR002765">
    <property type="entry name" value="UPF0145_YbjQ-like"/>
</dbReference>
<keyword evidence="3" id="KW-1185">Reference proteome</keyword>